<proteinExistence type="predicted"/>
<evidence type="ECO:0000313" key="2">
    <source>
        <dbReference type="Proteomes" id="UP001497700"/>
    </source>
</evidence>
<reference evidence="1 2" key="1">
    <citation type="journal article" date="2022" name="New Phytol.">
        <title>Ecological generalism drives hyperdiversity of secondary metabolite gene clusters in xylarialean endophytes.</title>
        <authorList>
            <person name="Franco M.E.E."/>
            <person name="Wisecaver J.H."/>
            <person name="Arnold A.E."/>
            <person name="Ju Y.M."/>
            <person name="Slot J.C."/>
            <person name="Ahrendt S."/>
            <person name="Moore L.P."/>
            <person name="Eastman K.E."/>
            <person name="Scott K."/>
            <person name="Konkel Z."/>
            <person name="Mondo S.J."/>
            <person name="Kuo A."/>
            <person name="Hayes R.D."/>
            <person name="Haridas S."/>
            <person name="Andreopoulos B."/>
            <person name="Riley R."/>
            <person name="LaButti K."/>
            <person name="Pangilinan J."/>
            <person name="Lipzen A."/>
            <person name="Amirebrahimi M."/>
            <person name="Yan J."/>
            <person name="Adam C."/>
            <person name="Keymanesh K."/>
            <person name="Ng V."/>
            <person name="Louie K."/>
            <person name="Northen T."/>
            <person name="Drula E."/>
            <person name="Henrissat B."/>
            <person name="Hsieh H.M."/>
            <person name="Youens-Clark K."/>
            <person name="Lutzoni F."/>
            <person name="Miadlikowska J."/>
            <person name="Eastwood D.C."/>
            <person name="Hamelin R.C."/>
            <person name="Grigoriev I.V."/>
            <person name="U'Ren J.M."/>
        </authorList>
    </citation>
    <scope>NUCLEOTIDE SEQUENCE [LARGE SCALE GENOMIC DNA]</scope>
    <source>
        <strain evidence="1 2">CBS 119005</strain>
    </source>
</reference>
<dbReference type="EMBL" id="MU393502">
    <property type="protein sequence ID" value="KAI4863540.1"/>
    <property type="molecule type" value="Genomic_DNA"/>
</dbReference>
<protein>
    <submittedName>
        <fullName evidence="1">Uncharacterized protein</fullName>
    </submittedName>
</protein>
<sequence length="418" mass="45690">MAQPPQYGSLGPIQQYNQLSFSPIPLPQQHQHQLQLQHQHQQHQHQQHHPHPQPHPQQQQHHHHQPHQLQPTSAGPTAFQQHPQTLPPTNNTNATVQQQNVHASPETAPAPAIATPTPIPTPPSTVAVAASSSATPHTTTATTTTGTAEPQPKRRRVGRPPKTQAVRDYQAQQRAGTAGLLLPPPRPPPLEHTPSPLTRGPYATPEDATFALQQHVFTSGYGVSQKRTVKEKLPSGRYDPAGEVIRRDFACDRGGADFVSQGTGERRRESRKCGCPWKAVARRLKREGDRWFVEVLDPRHNHPVTPPAQMHTIASYRRWQRDNNAGIRAAVARLARAAALPARQVAAYLKGDYADAELDRIDRHILRALSMSDVDLPTDAIAAADQSTIVFEVIGRRPTIVLQGNAGTGGAAGSNPPG</sequence>
<dbReference type="Proteomes" id="UP001497700">
    <property type="component" value="Unassembled WGS sequence"/>
</dbReference>
<organism evidence="1 2">
    <name type="scientific">Hypoxylon rubiginosum</name>
    <dbReference type="NCBI Taxonomy" id="110542"/>
    <lineage>
        <taxon>Eukaryota</taxon>
        <taxon>Fungi</taxon>
        <taxon>Dikarya</taxon>
        <taxon>Ascomycota</taxon>
        <taxon>Pezizomycotina</taxon>
        <taxon>Sordariomycetes</taxon>
        <taxon>Xylariomycetidae</taxon>
        <taxon>Xylariales</taxon>
        <taxon>Hypoxylaceae</taxon>
        <taxon>Hypoxylon</taxon>
    </lineage>
</organism>
<gene>
    <name evidence="1" type="ORF">F4820DRAFT_426689</name>
</gene>
<evidence type="ECO:0000313" key="1">
    <source>
        <dbReference type="EMBL" id="KAI4863540.1"/>
    </source>
</evidence>
<comment type="caution">
    <text evidence="1">The sequence shown here is derived from an EMBL/GenBank/DDBJ whole genome shotgun (WGS) entry which is preliminary data.</text>
</comment>
<keyword evidence="2" id="KW-1185">Reference proteome</keyword>
<name>A0ACB9YXV5_9PEZI</name>
<accession>A0ACB9YXV5</accession>